<dbReference type="AlphaFoldDB" id="A0A078KU95"/>
<gene>
    <name evidence="1" type="ORF">CCDG5_1632</name>
</gene>
<dbReference type="EMBL" id="LM995447">
    <property type="protein sequence ID" value="CDZ24740.1"/>
    <property type="molecule type" value="Genomic_DNA"/>
</dbReference>
<dbReference type="STRING" id="29343.CCDG5_1632"/>
<dbReference type="HOGENOM" id="CLU_3116314_0_0_9"/>
<protein>
    <submittedName>
        <fullName evidence="1">Putative membrane protein</fullName>
    </submittedName>
</protein>
<evidence type="ECO:0000313" key="1">
    <source>
        <dbReference type="EMBL" id="CDZ24740.1"/>
    </source>
</evidence>
<accession>A0A078KU95</accession>
<proteinExistence type="predicted"/>
<sequence length="50" mass="5423">MLVPKNTKSIKSKPAQNKFIQMGRLFHAQIAICGAVLAVINAEPPGYKKA</sequence>
<name>A0A078KU95_9FIRM</name>
<dbReference type="Proteomes" id="UP000032431">
    <property type="component" value="Chromosome I"/>
</dbReference>
<dbReference type="KEGG" id="ccel:CCDG5_1632"/>
<organism evidence="1 2">
    <name type="scientific">[Clostridium] cellulosi</name>
    <dbReference type="NCBI Taxonomy" id="29343"/>
    <lineage>
        <taxon>Bacteria</taxon>
        <taxon>Bacillati</taxon>
        <taxon>Bacillota</taxon>
        <taxon>Clostridia</taxon>
        <taxon>Eubacteriales</taxon>
        <taxon>Oscillospiraceae</taxon>
        <taxon>Oscillospiraceae incertae sedis</taxon>
    </lineage>
</organism>
<reference evidence="2" key="1">
    <citation type="submission" date="2014-07" db="EMBL/GenBank/DDBJ databases">
        <authorList>
            <person name="Wibberg D."/>
        </authorList>
    </citation>
    <scope>NUCLEOTIDE SEQUENCE [LARGE SCALE GENOMIC DNA]</scope>
    <source>
        <strain evidence="2">DG5</strain>
    </source>
</reference>
<keyword evidence="2" id="KW-1185">Reference proteome</keyword>
<evidence type="ECO:0000313" key="2">
    <source>
        <dbReference type="Proteomes" id="UP000032431"/>
    </source>
</evidence>